<accession>A0A0F9DJJ7</accession>
<comment type="caution">
    <text evidence="1">The sequence shown here is derived from an EMBL/GenBank/DDBJ whole genome shotgun (WGS) entry which is preliminary data.</text>
</comment>
<evidence type="ECO:0000313" key="1">
    <source>
        <dbReference type="EMBL" id="KKL61794.1"/>
    </source>
</evidence>
<protein>
    <submittedName>
        <fullName evidence="1">Uncharacterized protein</fullName>
    </submittedName>
</protein>
<organism evidence="1">
    <name type="scientific">marine sediment metagenome</name>
    <dbReference type="NCBI Taxonomy" id="412755"/>
    <lineage>
        <taxon>unclassified sequences</taxon>
        <taxon>metagenomes</taxon>
        <taxon>ecological metagenomes</taxon>
    </lineage>
</organism>
<gene>
    <name evidence="1" type="ORF">LCGC14_2191770</name>
</gene>
<dbReference type="AlphaFoldDB" id="A0A0F9DJJ7"/>
<dbReference type="EMBL" id="LAZR01028706">
    <property type="protein sequence ID" value="KKL61794.1"/>
    <property type="molecule type" value="Genomic_DNA"/>
</dbReference>
<proteinExistence type="predicted"/>
<sequence>MNEQSKDVLDRYLRPILKELLAQCNDGNRRKFDRIYRDVETMDSEKIPYAISVCERTIKKNIEQALKAGE</sequence>
<name>A0A0F9DJJ7_9ZZZZ</name>
<reference evidence="1" key="1">
    <citation type="journal article" date="2015" name="Nature">
        <title>Complex archaea that bridge the gap between prokaryotes and eukaryotes.</title>
        <authorList>
            <person name="Spang A."/>
            <person name="Saw J.H."/>
            <person name="Jorgensen S.L."/>
            <person name="Zaremba-Niedzwiedzka K."/>
            <person name="Martijn J."/>
            <person name="Lind A.E."/>
            <person name="van Eijk R."/>
            <person name="Schleper C."/>
            <person name="Guy L."/>
            <person name="Ettema T.J."/>
        </authorList>
    </citation>
    <scope>NUCLEOTIDE SEQUENCE</scope>
</reference>